<accession>A0A0B2A654</accession>
<dbReference type="EMBL" id="JTDK01000011">
    <property type="protein sequence ID" value="KHK97199.1"/>
    <property type="molecule type" value="Genomic_DNA"/>
</dbReference>
<dbReference type="RefSeq" id="WP_039400130.1">
    <property type="nucleotide sequence ID" value="NZ_JTDK01000011.1"/>
</dbReference>
<gene>
    <name evidence="1" type="ORF">LK09_13165</name>
</gene>
<protein>
    <submittedName>
        <fullName evidence="1">Uncharacterized protein</fullName>
    </submittedName>
</protein>
<dbReference type="AlphaFoldDB" id="A0A0B2A654"/>
<comment type="caution">
    <text evidence="1">The sequence shown here is derived from an EMBL/GenBank/DDBJ whole genome shotgun (WGS) entry which is preliminary data.</text>
</comment>
<keyword evidence="2" id="KW-1185">Reference proteome</keyword>
<evidence type="ECO:0000313" key="2">
    <source>
        <dbReference type="Proteomes" id="UP000031030"/>
    </source>
</evidence>
<evidence type="ECO:0000313" key="1">
    <source>
        <dbReference type="EMBL" id="KHK97199.1"/>
    </source>
</evidence>
<dbReference type="STRING" id="1348253.LK09_13165"/>
<sequence length="92" mass="10440">MPPGPDYVRIPLSEFTDLVSWNWYAWVDDEWCWVGNIRDGKLLVATGSSATAAKDPDWEGDYCNGWDRWVDPEGVELKAESHPVVRGRASRS</sequence>
<organism evidence="1 2">
    <name type="scientific">Microbacterium mangrovi</name>
    <dbReference type="NCBI Taxonomy" id="1348253"/>
    <lineage>
        <taxon>Bacteria</taxon>
        <taxon>Bacillati</taxon>
        <taxon>Actinomycetota</taxon>
        <taxon>Actinomycetes</taxon>
        <taxon>Micrococcales</taxon>
        <taxon>Microbacteriaceae</taxon>
        <taxon>Microbacterium</taxon>
    </lineage>
</organism>
<dbReference type="Proteomes" id="UP000031030">
    <property type="component" value="Unassembled WGS sequence"/>
</dbReference>
<dbReference type="OrthoDB" id="5075198at2"/>
<proteinExistence type="predicted"/>
<reference evidence="1 2" key="1">
    <citation type="submission" date="2014-11" db="EMBL/GenBank/DDBJ databases">
        <title>Genome sequence of Microbacterium mangrovi MUSC 115(T).</title>
        <authorList>
            <person name="Lee L.-H."/>
        </authorList>
    </citation>
    <scope>NUCLEOTIDE SEQUENCE [LARGE SCALE GENOMIC DNA]</scope>
    <source>
        <strain evidence="1 2">MUSC 115</strain>
    </source>
</reference>
<name>A0A0B2A654_9MICO</name>